<sequence>MKKLILQIILLLACFVSANAQINVQLRVIPPYQSRISDYASRPDLMLFTLSNTSLTEQQIQLTGSITGNNGVALWVRPGYRSPTPITLAPGQVMNLNGTDISALFDYNQIQYTGISQADFTRGVGLQEGTYQICIQALDYQTQQPLSPSQPIGCAPLIISSVEPPRILAPFNQQEISENAAQSFAITWSSSPGGPILPNYRVKMVEIMGQLNANDAIRSAIVPPFFDRTVQTNSLLYGIADPVLIPGRRYALMVQAIDPMGRTSYRNQGQSEVIEFTYQEKMKLNVPIAQNIISQIPSGAVPICANCNSPKPTGNPANELILQNTGQRKIKVNQFEMNVLTAENIDGKLSGTGTINLPIIGQISSAIKLRVEFSGVSINNKYELMEGTVKGITRSDFGFIPQMDNPDLNTIPLSSNEIDQLDSYFKNNRDQLVSRLNQSVNSIGMELPLGIDKGAFTVGVTNIFFSATQSWMEAVAVMNMPDANMKVAFSGRGICINPQDLCGEATLFLSEDAPLGSLGITLNGGTDGTQLVFDSKGFKLLKIGASYQFPNGAPLVNASTNEPLKVKLTATTETSWADWIAEVEVEAFKIGSVSDIQFGKTGSTTKIIYDHSDIRNWTMPDKIESGDPMDAPILINNNWTGFFIPSIDVYLPQAIQKISGESVHVKATNIIYHEGICGQILIKDVLTIGEGSLDGWFLSVDEVGLNFWKNSFKQSYLKGKLVLPPSGSNATNANNQIDYSCTLTKPAGEAMAFQFKAAPKENLSFEALWTQVNIHKSSNILVEVDGEGFIATAELHGDMKFQTNIDKLPKLTLGELSFQNMKISSRAPLFDPGQIDFHTGGDNNMSWMRKHADFSDMLANNAQKGPSANENMWDNQLFAETGSSSVLGFELAETKVHPFLEGNQVGFRFGAAMQLVNNVNFIPKASIDFKVYGELDGLATNGRKFWKAVRGKIERVELEAKAKLGPMDIEGAVYYHDIDIGGNLRDYGLGGRLNVVLPGAGMQIGMQALFGSRVGSSNFQYFYIDALLDLGQSGIPLFPGTALYGFAGGAYYNMSQDTMSRKSSVNASMPADNSNTEDPTLIQMTSFSGTKYTPDASQGGRFGVTAGVYFGLSSRNTLEGQLAMDIRFNGHNGFEYFGLDGRAAILTGTDSDFLQRYDKAMARAHMYLKINMLNSQFHKFEAGFNYNLEYIRGITPTLVSANGGLEFYIENTLAANPNSDKGTIWYFRMGRPRPHQPNSIKFLDFLQSDAYFQVGNSVDPMPKIPNRILEIMGVSTNSSEDSGFDRGPSYESVNNTRNEQEISSGKGMVFGALTELKADPKFLIFYASLYAGVGFDVSILQRDRPECGQSAGSWYARGQAYIGAEAACGVHINVFGLKKDIEFVRAGLGASAELGGPAPLYVRGILGGRFSVLDGLISGRFNVKFTVGTICDNSINNRQLKLIADVYPGGGNVSTAAQPGISFNFPLNKDFMVPITTTDEDGNIKSVAYDLFRFRKEMVNISVTENGTQAFQTSDFDLATGLTALPPNSPSRTYYPIYKLALKSGGDLLKRKTNYQFNVSATVKYYPDLLRLGRSGMESLKDGLGDQAFIPVRLQNSNAIYYDKKDSTFTTDNGPKKISLEHLVDILPVHRHRSLPGQAMLNASSYLKLSRGYSPDNNTFDVSISAPQAMVRIVNMASGNTEVSKIDLPINTGDRTYWNFNMPALLPNNNYAVRMYLKGQPTTSAPENTQGGTRLLANSILSMTGQGLTAGGTATINSRKLIESGLRMGSGEHEVFSWYFNTGESKTFKDKYNSLKVNRLIVNGMEASLQNNQQVNLSNFNWFDSQTQSVTAFNVTYEFTGNEYFNALDDGTWTVGQVFPNVGNSNTAVKLSRSYPNMNYDHAQSVTEMDRVFRDFVRQAFGSNYELTIGMVNMPWNPITGGIDSYSNNEFPYLSAIMGQDLYGINYSQNNYATAPKEESFAADLNSGNNQKSESAMVSSIILNTSNFSNLVSAQAISNSLNMTTFGQPKKVLKIVNTIHHQSGAGLTTGLNTLFKNVVQQKKNLGYPVDMVGKAGQLMDQVKNMTAPANLHIQAPVQAPQINIKMR</sequence>
<reference evidence="2" key="1">
    <citation type="submission" date="2018-02" db="EMBL/GenBank/DDBJ databases">
        <authorList>
            <person name="Vasarhelyi B.M."/>
            <person name="Deshmukh S."/>
            <person name="Balint B."/>
            <person name="Kukolya J."/>
        </authorList>
    </citation>
    <scope>NUCLEOTIDE SEQUENCE</scope>
    <source>
        <strain evidence="2">KB22</strain>
    </source>
</reference>
<evidence type="ECO:0000313" key="3">
    <source>
        <dbReference type="Proteomes" id="UP000616201"/>
    </source>
</evidence>
<organism evidence="2 3">
    <name type="scientific">Sphingobacterium hungaricum</name>
    <dbReference type="NCBI Taxonomy" id="2082723"/>
    <lineage>
        <taxon>Bacteria</taxon>
        <taxon>Pseudomonadati</taxon>
        <taxon>Bacteroidota</taxon>
        <taxon>Sphingobacteriia</taxon>
        <taxon>Sphingobacteriales</taxon>
        <taxon>Sphingobacteriaceae</taxon>
        <taxon>Sphingobacterium</taxon>
    </lineage>
</organism>
<evidence type="ECO:0000313" key="2">
    <source>
        <dbReference type="EMBL" id="MBE8713042.1"/>
    </source>
</evidence>
<dbReference type="RefSeq" id="WP_196935692.1">
    <property type="nucleotide sequence ID" value="NZ_MU158698.1"/>
</dbReference>
<keyword evidence="1" id="KW-0732">Signal</keyword>
<evidence type="ECO:0000256" key="1">
    <source>
        <dbReference type="SAM" id="SignalP"/>
    </source>
</evidence>
<dbReference type="EMBL" id="PRDK01000003">
    <property type="protein sequence ID" value="MBE8713042.1"/>
    <property type="molecule type" value="Genomic_DNA"/>
</dbReference>
<keyword evidence="3" id="KW-1185">Reference proteome</keyword>
<protein>
    <recommendedName>
        <fullName evidence="4">TANFOR domain-containing protein</fullName>
    </recommendedName>
</protein>
<gene>
    <name evidence="2" type="ORF">C4F49_05065</name>
</gene>
<proteinExistence type="predicted"/>
<comment type="caution">
    <text evidence="2">The sequence shown here is derived from an EMBL/GenBank/DDBJ whole genome shotgun (WGS) entry which is preliminary data.</text>
</comment>
<feature type="chain" id="PRO_5037118423" description="TANFOR domain-containing protein" evidence="1">
    <location>
        <begin position="21"/>
        <end position="2087"/>
    </location>
</feature>
<accession>A0A928UYB4</accession>
<dbReference type="Proteomes" id="UP000616201">
    <property type="component" value="Unassembled WGS sequence"/>
</dbReference>
<name>A0A928UYB4_9SPHI</name>
<evidence type="ECO:0008006" key="4">
    <source>
        <dbReference type="Google" id="ProtNLM"/>
    </source>
</evidence>
<feature type="signal peptide" evidence="1">
    <location>
        <begin position="1"/>
        <end position="20"/>
    </location>
</feature>